<dbReference type="InterPro" id="IPR016162">
    <property type="entry name" value="Ald_DH_N"/>
</dbReference>
<evidence type="ECO:0000259" key="3">
    <source>
        <dbReference type="Pfam" id="PF00171"/>
    </source>
</evidence>
<dbReference type="InterPro" id="IPR015590">
    <property type="entry name" value="Aldehyde_DH_dom"/>
</dbReference>
<organism evidence="4 5">
    <name type="scientific">Escallonia herrerae</name>
    <dbReference type="NCBI Taxonomy" id="1293975"/>
    <lineage>
        <taxon>Eukaryota</taxon>
        <taxon>Viridiplantae</taxon>
        <taxon>Streptophyta</taxon>
        <taxon>Embryophyta</taxon>
        <taxon>Tracheophyta</taxon>
        <taxon>Spermatophyta</taxon>
        <taxon>Magnoliopsida</taxon>
        <taxon>eudicotyledons</taxon>
        <taxon>Gunneridae</taxon>
        <taxon>Pentapetalae</taxon>
        <taxon>asterids</taxon>
        <taxon>campanulids</taxon>
        <taxon>Escalloniales</taxon>
        <taxon>Escalloniaceae</taxon>
        <taxon>Escallonia</taxon>
    </lineage>
</organism>
<keyword evidence="2" id="KW-0732">Signal</keyword>
<dbReference type="GO" id="GO:0016620">
    <property type="term" value="F:oxidoreductase activity, acting on the aldehyde or oxo group of donors, NAD or NADP as acceptor"/>
    <property type="evidence" value="ECO:0007669"/>
    <property type="project" value="InterPro"/>
</dbReference>
<evidence type="ECO:0000313" key="5">
    <source>
        <dbReference type="Proteomes" id="UP001188597"/>
    </source>
</evidence>
<dbReference type="Gene3D" id="3.40.309.10">
    <property type="entry name" value="Aldehyde Dehydrogenase, Chain A, domain 2"/>
    <property type="match status" value="1"/>
</dbReference>
<gene>
    <name evidence="4" type="ORF">RJ639_013890</name>
</gene>
<proteinExistence type="predicted"/>
<reference evidence="4" key="1">
    <citation type="submission" date="2022-12" db="EMBL/GenBank/DDBJ databases">
        <title>Draft genome assemblies for two species of Escallonia (Escalloniales).</title>
        <authorList>
            <person name="Chanderbali A."/>
            <person name="Dervinis C."/>
            <person name="Anghel I."/>
            <person name="Soltis D."/>
            <person name="Soltis P."/>
            <person name="Zapata F."/>
        </authorList>
    </citation>
    <scope>NUCLEOTIDE SEQUENCE</scope>
    <source>
        <strain evidence="4">UCBG64.0493</strain>
        <tissue evidence="4">Leaf</tissue>
    </source>
</reference>
<dbReference type="Proteomes" id="UP001188597">
    <property type="component" value="Unassembled WGS sequence"/>
</dbReference>
<feature type="signal peptide" evidence="2">
    <location>
        <begin position="1"/>
        <end position="24"/>
    </location>
</feature>
<comment type="caution">
    <text evidence="4">The sequence shown here is derived from an EMBL/GenBank/DDBJ whole genome shotgun (WGS) entry which is preliminary data.</text>
</comment>
<feature type="chain" id="PRO_5041683224" description="Aldehyde dehydrogenase domain-containing protein" evidence="2">
    <location>
        <begin position="25"/>
        <end position="191"/>
    </location>
</feature>
<dbReference type="Gene3D" id="3.40.605.10">
    <property type="entry name" value="Aldehyde Dehydrogenase, Chain A, domain 1"/>
    <property type="match status" value="1"/>
</dbReference>
<feature type="domain" description="Aldehyde dehydrogenase" evidence="3">
    <location>
        <begin position="57"/>
        <end position="142"/>
    </location>
</feature>
<dbReference type="InterPro" id="IPR016163">
    <property type="entry name" value="Ald_DH_C"/>
</dbReference>
<accession>A0AA88VF35</accession>
<dbReference type="PANTHER" id="PTHR11699">
    <property type="entry name" value="ALDEHYDE DEHYDROGENASE-RELATED"/>
    <property type="match status" value="1"/>
</dbReference>
<dbReference type="SUPFAM" id="SSF53720">
    <property type="entry name" value="ALDH-like"/>
    <property type="match status" value="1"/>
</dbReference>
<feature type="compositionally biased region" description="Basic and acidic residues" evidence="1">
    <location>
        <begin position="177"/>
        <end position="191"/>
    </location>
</feature>
<evidence type="ECO:0000256" key="1">
    <source>
        <dbReference type="SAM" id="MobiDB-lite"/>
    </source>
</evidence>
<protein>
    <recommendedName>
        <fullName evidence="3">Aldehyde dehydrogenase domain-containing protein</fullName>
    </recommendedName>
</protein>
<feature type="region of interest" description="Disordered" evidence="1">
    <location>
        <begin position="152"/>
        <end position="191"/>
    </location>
</feature>
<dbReference type="AlphaFoldDB" id="A0AA88VF35"/>
<sequence length="191" mass="21095">MASKALAAAQAAMVVAWMAMAVSSETLLPKSGDNEALKRLCLAPVTRIEGCVEEIAKFSDNMLIAQDEFFGPVMSLMKFKYVERFFTLGVVTNDLDVANNVSRSIRADAVWINCYIAFDTECPYAEYKLSGFGRDLGMEALDLSSFSSSSSEDTMREVKDVRSENSETLAPSQKFPRGGERDDDLVKGWIK</sequence>
<evidence type="ECO:0000313" key="4">
    <source>
        <dbReference type="EMBL" id="KAK3007656.1"/>
    </source>
</evidence>
<dbReference type="Pfam" id="PF00171">
    <property type="entry name" value="Aldedh"/>
    <property type="match status" value="1"/>
</dbReference>
<keyword evidence="5" id="KW-1185">Reference proteome</keyword>
<dbReference type="InterPro" id="IPR016161">
    <property type="entry name" value="Ald_DH/histidinol_DH"/>
</dbReference>
<evidence type="ECO:0000256" key="2">
    <source>
        <dbReference type="SAM" id="SignalP"/>
    </source>
</evidence>
<name>A0AA88VF35_9ASTE</name>
<feature type="compositionally biased region" description="Basic and acidic residues" evidence="1">
    <location>
        <begin position="153"/>
        <end position="165"/>
    </location>
</feature>
<dbReference type="EMBL" id="JAVXUP010001839">
    <property type="protein sequence ID" value="KAK3007656.1"/>
    <property type="molecule type" value="Genomic_DNA"/>
</dbReference>